<proteinExistence type="predicted"/>
<evidence type="ECO:0000313" key="3">
    <source>
        <dbReference type="Proteomes" id="UP000275436"/>
    </source>
</evidence>
<feature type="region of interest" description="Disordered" evidence="1">
    <location>
        <begin position="69"/>
        <end position="118"/>
    </location>
</feature>
<dbReference type="AlphaFoldDB" id="A0A3M9X4U2"/>
<dbReference type="Proteomes" id="UP000275436">
    <property type="component" value="Unassembled WGS sequence"/>
</dbReference>
<dbReference type="Gene3D" id="3.30.450.20">
    <property type="entry name" value="PAS domain"/>
    <property type="match status" value="1"/>
</dbReference>
<evidence type="ECO:0000256" key="1">
    <source>
        <dbReference type="SAM" id="MobiDB-lite"/>
    </source>
</evidence>
<comment type="caution">
    <text evidence="2">The sequence shown here is derived from an EMBL/GenBank/DDBJ whole genome shotgun (WGS) entry which is preliminary data.</text>
</comment>
<dbReference type="EMBL" id="QKOD01000011">
    <property type="protein sequence ID" value="RNJ42468.1"/>
    <property type="molecule type" value="Genomic_DNA"/>
</dbReference>
<reference evidence="2 3" key="1">
    <citation type="journal article" date="2018" name="Mol. Plant Microbe Interact.">
        <title>Taxonomically Different Co-Microsymbionts of a Relict Legume, Oxytropis popoviana, Have Complementary Sets of Symbiotic Genes and Together Increase the Efficiency of Plant Nodulation.</title>
        <authorList>
            <person name="Safronova V."/>
            <person name="Belimov A."/>
            <person name="Sazanova A."/>
            <person name="Chirak E."/>
            <person name="Verkhozina A."/>
            <person name="Kuznetsova I."/>
            <person name="Andronov E."/>
            <person name="Puhalsky J."/>
            <person name="Tikhonovich I."/>
        </authorList>
    </citation>
    <scope>NUCLEOTIDE SEQUENCE [LARGE SCALE GENOMIC DNA]</scope>
    <source>
        <strain evidence="2 3">Opo-235</strain>
    </source>
</reference>
<accession>A0A3M9X4U2</accession>
<name>A0A3M9X4U2_9HYPH</name>
<sequence>MRFETAIDNITQGVCFFDGDQKLIPCNRRYAEIYRIAPLLLHPGLTLGEITPRGRRDICNAWRRFRGAGGPAASRDVGRPKAPGCTSAKAQWQRHTRPGVRRSDTDCRDGRKPAHRPR</sequence>
<dbReference type="RefSeq" id="WP_123169818.1">
    <property type="nucleotide sequence ID" value="NZ_QKOD01000011.1"/>
</dbReference>
<protein>
    <recommendedName>
        <fullName evidence="4">PAS domain-containing protein</fullName>
    </recommendedName>
</protein>
<evidence type="ECO:0008006" key="4">
    <source>
        <dbReference type="Google" id="ProtNLM"/>
    </source>
</evidence>
<gene>
    <name evidence="2" type="ORF">DNR46_28335</name>
</gene>
<organism evidence="2 3">
    <name type="scientific">Mesorhizobium japonicum</name>
    <dbReference type="NCBI Taxonomy" id="2066070"/>
    <lineage>
        <taxon>Bacteria</taxon>
        <taxon>Pseudomonadati</taxon>
        <taxon>Pseudomonadota</taxon>
        <taxon>Alphaproteobacteria</taxon>
        <taxon>Hyphomicrobiales</taxon>
        <taxon>Phyllobacteriaceae</taxon>
        <taxon>Mesorhizobium</taxon>
    </lineage>
</organism>
<feature type="compositionally biased region" description="Basic and acidic residues" evidence="1">
    <location>
        <begin position="101"/>
        <end position="112"/>
    </location>
</feature>
<dbReference type="Pfam" id="PF12860">
    <property type="entry name" value="PAS_7"/>
    <property type="match status" value="1"/>
</dbReference>
<evidence type="ECO:0000313" key="2">
    <source>
        <dbReference type="EMBL" id="RNJ42468.1"/>
    </source>
</evidence>